<evidence type="ECO:0000256" key="7">
    <source>
        <dbReference type="SAM" id="Phobius"/>
    </source>
</evidence>
<dbReference type="InterPro" id="IPR052337">
    <property type="entry name" value="SAT4-like"/>
</dbReference>
<evidence type="ECO:0000256" key="2">
    <source>
        <dbReference type="ARBA" id="ARBA00022692"/>
    </source>
</evidence>
<protein>
    <recommendedName>
        <fullName evidence="8">Rhodopsin domain-containing protein</fullName>
    </recommendedName>
</protein>
<feature type="transmembrane region" description="Helical" evidence="7">
    <location>
        <begin position="180"/>
        <end position="207"/>
    </location>
</feature>
<feature type="region of interest" description="Disordered" evidence="6">
    <location>
        <begin position="303"/>
        <end position="322"/>
    </location>
</feature>
<accession>A0ABR2XQD9</accession>
<evidence type="ECO:0000256" key="4">
    <source>
        <dbReference type="ARBA" id="ARBA00023136"/>
    </source>
</evidence>
<dbReference type="InterPro" id="IPR049326">
    <property type="entry name" value="Rhodopsin_dom_fungi"/>
</dbReference>
<evidence type="ECO:0000256" key="1">
    <source>
        <dbReference type="ARBA" id="ARBA00004141"/>
    </source>
</evidence>
<dbReference type="PANTHER" id="PTHR33048">
    <property type="entry name" value="PTH11-LIKE INTEGRAL MEMBRANE PROTEIN (AFU_ORTHOLOGUE AFUA_5G11245)"/>
    <property type="match status" value="1"/>
</dbReference>
<keyword evidence="3 7" id="KW-1133">Transmembrane helix</keyword>
<feature type="transmembrane region" description="Helical" evidence="7">
    <location>
        <begin position="137"/>
        <end position="160"/>
    </location>
</feature>
<sequence>MDLCTIPGGNPPEGVLPNFDNPPSLAPAMIAVTTVLSLASILVISGRLYVNRRRLHTSDHLMLIGVVLSLGMSATCLLLYKFARHQWDTPACWFDAAYMKTLFAVMIIIPLGSIFPKAAILVLYLQFFSVKKWVRPAVYVGLVFNFLTYAPLVASAIYYTTPRGGTTWAELALSTTPQRGLYMTTVKAAMSVLLNLYILVIPLPILYRLHLAVSKRLQLIAVFATASAGVVASIVDLVYCVELLDFEDSTWREACVSITTIVENNVAIIVGSMPAFATFLKVHVAQSSSVQALLSRFSKKKHDTSGFQSDQQTPLRTFGSSEPKGHPYYELTESALLKSQCSTSGETMPTLKSPDKAILRTIGISQQTDTTHQKSQV</sequence>
<reference evidence="9 10" key="1">
    <citation type="submission" date="2024-02" db="EMBL/GenBank/DDBJ databases">
        <title>First draft genome assembly of two strains of Seiridium cardinale.</title>
        <authorList>
            <person name="Emiliani G."/>
            <person name="Scali E."/>
        </authorList>
    </citation>
    <scope>NUCLEOTIDE SEQUENCE [LARGE SCALE GENOMIC DNA]</scope>
    <source>
        <strain evidence="9 10">BM-138-000479</strain>
    </source>
</reference>
<dbReference type="PANTHER" id="PTHR33048:SF47">
    <property type="entry name" value="INTEGRAL MEMBRANE PROTEIN-RELATED"/>
    <property type="match status" value="1"/>
</dbReference>
<evidence type="ECO:0000259" key="8">
    <source>
        <dbReference type="Pfam" id="PF20684"/>
    </source>
</evidence>
<feature type="transmembrane region" description="Helical" evidence="7">
    <location>
        <begin position="219"/>
        <end position="239"/>
    </location>
</feature>
<name>A0ABR2XQD9_9PEZI</name>
<comment type="caution">
    <text evidence="9">The sequence shown here is derived from an EMBL/GenBank/DDBJ whole genome shotgun (WGS) entry which is preliminary data.</text>
</comment>
<keyword evidence="10" id="KW-1185">Reference proteome</keyword>
<feature type="transmembrane region" description="Helical" evidence="7">
    <location>
        <begin position="102"/>
        <end position="125"/>
    </location>
</feature>
<keyword evidence="4 7" id="KW-0472">Membrane</keyword>
<evidence type="ECO:0000313" key="9">
    <source>
        <dbReference type="EMBL" id="KAK9775910.1"/>
    </source>
</evidence>
<evidence type="ECO:0000256" key="6">
    <source>
        <dbReference type="SAM" id="MobiDB-lite"/>
    </source>
</evidence>
<evidence type="ECO:0000313" key="10">
    <source>
        <dbReference type="Proteomes" id="UP001465668"/>
    </source>
</evidence>
<feature type="transmembrane region" description="Helical" evidence="7">
    <location>
        <begin position="61"/>
        <end position="82"/>
    </location>
</feature>
<comment type="subcellular location">
    <subcellularLocation>
        <location evidence="1">Membrane</location>
        <topology evidence="1">Multi-pass membrane protein</topology>
    </subcellularLocation>
</comment>
<dbReference type="EMBL" id="JARVKM010000031">
    <property type="protein sequence ID" value="KAK9775910.1"/>
    <property type="molecule type" value="Genomic_DNA"/>
</dbReference>
<evidence type="ECO:0000256" key="3">
    <source>
        <dbReference type="ARBA" id="ARBA00022989"/>
    </source>
</evidence>
<dbReference type="Proteomes" id="UP001465668">
    <property type="component" value="Unassembled WGS sequence"/>
</dbReference>
<feature type="compositionally biased region" description="Polar residues" evidence="6">
    <location>
        <begin position="305"/>
        <end position="320"/>
    </location>
</feature>
<keyword evidence="2 7" id="KW-0812">Transmembrane</keyword>
<proteinExistence type="inferred from homology"/>
<feature type="transmembrane region" description="Helical" evidence="7">
    <location>
        <begin position="25"/>
        <end position="49"/>
    </location>
</feature>
<dbReference type="Pfam" id="PF20684">
    <property type="entry name" value="Fung_rhodopsin"/>
    <property type="match status" value="1"/>
</dbReference>
<comment type="similarity">
    <text evidence="5">Belongs to the SAT4 family.</text>
</comment>
<gene>
    <name evidence="9" type="ORF">SCAR479_07435</name>
</gene>
<evidence type="ECO:0000256" key="5">
    <source>
        <dbReference type="ARBA" id="ARBA00038359"/>
    </source>
</evidence>
<organism evidence="9 10">
    <name type="scientific">Seiridium cardinale</name>
    <dbReference type="NCBI Taxonomy" id="138064"/>
    <lineage>
        <taxon>Eukaryota</taxon>
        <taxon>Fungi</taxon>
        <taxon>Dikarya</taxon>
        <taxon>Ascomycota</taxon>
        <taxon>Pezizomycotina</taxon>
        <taxon>Sordariomycetes</taxon>
        <taxon>Xylariomycetidae</taxon>
        <taxon>Amphisphaeriales</taxon>
        <taxon>Sporocadaceae</taxon>
        <taxon>Seiridium</taxon>
    </lineage>
</organism>
<feature type="domain" description="Rhodopsin" evidence="8">
    <location>
        <begin position="50"/>
        <end position="281"/>
    </location>
</feature>